<keyword evidence="2" id="KW-0418">Kinase</keyword>
<sequence length="90" mass="9967">MNMMRRLKSIASGRSSVSDPGEDSGIKRVKVEQEIDQRGACEMDIGEKSLRAPEPYMETSDSMGAVASTSDVHQIARRRNAMYPSTENCQ</sequence>
<feature type="compositionally biased region" description="Polar residues" evidence="1">
    <location>
        <begin position="59"/>
        <end position="71"/>
    </location>
</feature>
<gene>
    <name evidence="2" type="ORF">CDL12_05299</name>
</gene>
<dbReference type="GO" id="GO:0004674">
    <property type="term" value="F:protein serine/threonine kinase activity"/>
    <property type="evidence" value="ECO:0007669"/>
    <property type="project" value="UniProtKB-KW"/>
</dbReference>
<organism evidence="2 3">
    <name type="scientific">Handroanthus impetiginosus</name>
    <dbReference type="NCBI Taxonomy" id="429701"/>
    <lineage>
        <taxon>Eukaryota</taxon>
        <taxon>Viridiplantae</taxon>
        <taxon>Streptophyta</taxon>
        <taxon>Embryophyta</taxon>
        <taxon>Tracheophyta</taxon>
        <taxon>Spermatophyta</taxon>
        <taxon>Magnoliopsida</taxon>
        <taxon>eudicotyledons</taxon>
        <taxon>Gunneridae</taxon>
        <taxon>Pentapetalae</taxon>
        <taxon>asterids</taxon>
        <taxon>lamiids</taxon>
        <taxon>Lamiales</taxon>
        <taxon>Bignoniaceae</taxon>
        <taxon>Crescentiina</taxon>
        <taxon>Tabebuia alliance</taxon>
        <taxon>Handroanthus</taxon>
    </lineage>
</organism>
<accession>A0A2G9HWV9</accession>
<comment type="caution">
    <text evidence="2">The sequence shown here is derived from an EMBL/GenBank/DDBJ whole genome shotgun (WGS) entry which is preliminary data.</text>
</comment>
<evidence type="ECO:0000313" key="3">
    <source>
        <dbReference type="Proteomes" id="UP000231279"/>
    </source>
</evidence>
<dbReference type="Proteomes" id="UP000231279">
    <property type="component" value="Unassembled WGS sequence"/>
</dbReference>
<feature type="region of interest" description="Disordered" evidence="1">
    <location>
        <begin position="47"/>
        <end position="71"/>
    </location>
</feature>
<dbReference type="AlphaFoldDB" id="A0A2G9HWV9"/>
<reference evidence="3" key="1">
    <citation type="journal article" date="2018" name="Gigascience">
        <title>Genome assembly of the Pink Ipe (Handroanthus impetiginosus, Bignoniaceae), a highly valued, ecologically keystone Neotropical timber forest tree.</title>
        <authorList>
            <person name="Silva-Junior O.B."/>
            <person name="Grattapaglia D."/>
            <person name="Novaes E."/>
            <person name="Collevatti R.G."/>
        </authorList>
    </citation>
    <scope>NUCLEOTIDE SEQUENCE [LARGE SCALE GENOMIC DNA]</scope>
    <source>
        <strain evidence="3">cv. UFG-1</strain>
    </source>
</reference>
<proteinExistence type="predicted"/>
<evidence type="ECO:0000313" key="2">
    <source>
        <dbReference type="EMBL" id="PIN21999.1"/>
    </source>
</evidence>
<dbReference type="EMBL" id="NKXS01000844">
    <property type="protein sequence ID" value="PIN21999.1"/>
    <property type="molecule type" value="Genomic_DNA"/>
</dbReference>
<keyword evidence="2" id="KW-0723">Serine/threonine-protein kinase</keyword>
<keyword evidence="2" id="KW-0808">Transferase</keyword>
<dbReference type="EC" id="2.7.11.1" evidence="2"/>
<name>A0A2G9HWV9_9LAMI</name>
<feature type="region of interest" description="Disordered" evidence="1">
    <location>
        <begin position="1"/>
        <end position="27"/>
    </location>
</feature>
<evidence type="ECO:0000256" key="1">
    <source>
        <dbReference type="SAM" id="MobiDB-lite"/>
    </source>
</evidence>
<keyword evidence="3" id="KW-1185">Reference proteome</keyword>
<protein>
    <submittedName>
        <fullName evidence="2">Non-specific serine/threonine protein kinase</fullName>
        <ecNumber evidence="2">2.7.11.1</ecNumber>
    </submittedName>
</protein>
<dbReference type="STRING" id="429701.A0A2G9HWV9"/>
<dbReference type="OrthoDB" id="1728022at2759"/>